<dbReference type="RefSeq" id="WP_212990466.1">
    <property type="nucleotide sequence ID" value="NZ_BAABEA010000052.1"/>
</dbReference>
<keyword evidence="2" id="KW-1185">Reference proteome</keyword>
<evidence type="ECO:0008006" key="3">
    <source>
        <dbReference type="Google" id="ProtNLM"/>
    </source>
</evidence>
<dbReference type="AlphaFoldDB" id="A0A919SHL4"/>
<dbReference type="Gene3D" id="2.130.10.10">
    <property type="entry name" value="YVTN repeat-like/Quinoprotein amine dehydrogenase"/>
    <property type="match status" value="1"/>
</dbReference>
<accession>A0A919SHL4</accession>
<protein>
    <recommendedName>
        <fullName evidence="3">Lipoprotein</fullName>
    </recommendedName>
</protein>
<sequence>MTTRRDLLIIAGGAALLSGCRDEPRRAVSVPDVVVVGTRQGLVVLGGPHPRGLGREAVTSADGAAAGTLGRDHAGQPALVRLDPAAGELGRPLPLAVGWLPRVITADGGSCALTRTPAAARPAARARTKIMVLSGTGQQEYDLSGVVEPDAFTQDATGLFVLEWLPAAAPDHYRVRRLDLATGSLQPLLTRDKSPVPAGAEEEMRGDGRQAVLSPDRQILYTLYTHQPGHLHTRDLLAGRSSGVHAFVHVLHLAQGWAYCLDLPDPFGLGPAEGQALAVSADGQRLAIAHAMAGVVLYADTAALAIEGTATVPKVAAAASLAFAPDEQRLLVGAGTTVTALKPGGTVQAGWTVPAPVRGLGVSSDASRIYVGGADEVLWLDAATGGVRGRAPVSGLTELRHVR</sequence>
<dbReference type="InterPro" id="IPR015943">
    <property type="entry name" value="WD40/YVTN_repeat-like_dom_sf"/>
</dbReference>
<dbReference type="EMBL" id="BOQL01000036">
    <property type="protein sequence ID" value="GIM71168.1"/>
    <property type="molecule type" value="Genomic_DNA"/>
</dbReference>
<organism evidence="1 2">
    <name type="scientific">Actinoplanes auranticolor</name>
    <dbReference type="NCBI Taxonomy" id="47988"/>
    <lineage>
        <taxon>Bacteria</taxon>
        <taxon>Bacillati</taxon>
        <taxon>Actinomycetota</taxon>
        <taxon>Actinomycetes</taxon>
        <taxon>Micromonosporales</taxon>
        <taxon>Micromonosporaceae</taxon>
        <taxon>Actinoplanes</taxon>
    </lineage>
</organism>
<evidence type="ECO:0000313" key="1">
    <source>
        <dbReference type="EMBL" id="GIM71168.1"/>
    </source>
</evidence>
<dbReference type="SUPFAM" id="SSF50969">
    <property type="entry name" value="YVTN repeat-like/Quinoprotein amine dehydrogenase"/>
    <property type="match status" value="1"/>
</dbReference>
<gene>
    <name evidence="1" type="ORF">Aau02nite_44640</name>
</gene>
<dbReference type="PROSITE" id="PS51257">
    <property type="entry name" value="PROKAR_LIPOPROTEIN"/>
    <property type="match status" value="1"/>
</dbReference>
<name>A0A919SHL4_9ACTN</name>
<proteinExistence type="predicted"/>
<dbReference type="InterPro" id="IPR011044">
    <property type="entry name" value="Quino_amine_DH_bsu"/>
</dbReference>
<dbReference type="Proteomes" id="UP000681340">
    <property type="component" value="Unassembled WGS sequence"/>
</dbReference>
<comment type="caution">
    <text evidence="1">The sequence shown here is derived from an EMBL/GenBank/DDBJ whole genome shotgun (WGS) entry which is preliminary data.</text>
</comment>
<reference evidence="1" key="1">
    <citation type="submission" date="2021-03" db="EMBL/GenBank/DDBJ databases">
        <title>Whole genome shotgun sequence of Actinoplanes auranticolor NBRC 12245.</title>
        <authorList>
            <person name="Komaki H."/>
            <person name="Tamura T."/>
        </authorList>
    </citation>
    <scope>NUCLEOTIDE SEQUENCE</scope>
    <source>
        <strain evidence="1">NBRC 12245</strain>
    </source>
</reference>
<evidence type="ECO:0000313" key="2">
    <source>
        <dbReference type="Proteomes" id="UP000681340"/>
    </source>
</evidence>